<proteinExistence type="predicted"/>
<evidence type="ECO:0000256" key="1">
    <source>
        <dbReference type="SAM" id="Phobius"/>
    </source>
</evidence>
<evidence type="ECO:0000313" key="2">
    <source>
        <dbReference type="EMBL" id="SHH24554.1"/>
    </source>
</evidence>
<feature type="transmembrane region" description="Helical" evidence="1">
    <location>
        <begin position="36"/>
        <end position="56"/>
    </location>
</feature>
<dbReference type="RefSeq" id="WP_073194659.1">
    <property type="nucleotide sequence ID" value="NZ_FQXO01000006.1"/>
</dbReference>
<name>A0A1M5RE61_9FIRM</name>
<sequence length="160" mass="18895">MLKNNLKALLYHFLIIIINFCLTIPLFIIAKHIKEVYFLILFGLLGLFSVFLYIFAGSKLNIENHPKYDFLSVSILVIINVVLMLTIYVVSDGKVLLEDERYDFYWGPIGFFNYPFQFSLLQIYLPYLIKNLLIRFLIMILLPSLFMFIGIKLKRRRSLV</sequence>
<reference evidence="3" key="1">
    <citation type="submission" date="2016-11" db="EMBL/GenBank/DDBJ databases">
        <authorList>
            <person name="Varghese N."/>
            <person name="Submissions S."/>
        </authorList>
    </citation>
    <scope>NUCLEOTIDE SEQUENCE [LARGE SCALE GENOMIC DNA]</scope>
    <source>
        <strain evidence="3">DSM 13643</strain>
    </source>
</reference>
<feature type="transmembrane region" description="Helical" evidence="1">
    <location>
        <begin position="105"/>
        <end position="125"/>
    </location>
</feature>
<protein>
    <submittedName>
        <fullName evidence="2">Uncharacterized protein</fullName>
    </submittedName>
</protein>
<keyword evidence="3" id="KW-1185">Reference proteome</keyword>
<feature type="transmembrane region" description="Helical" evidence="1">
    <location>
        <begin position="132"/>
        <end position="151"/>
    </location>
</feature>
<gene>
    <name evidence="2" type="ORF">SAMN02745135_00170</name>
</gene>
<keyword evidence="1" id="KW-1133">Transmembrane helix</keyword>
<feature type="transmembrane region" description="Helical" evidence="1">
    <location>
        <begin position="68"/>
        <end position="90"/>
    </location>
</feature>
<keyword evidence="1" id="KW-0472">Membrane</keyword>
<accession>A0A1M5RE61</accession>
<evidence type="ECO:0000313" key="3">
    <source>
        <dbReference type="Proteomes" id="UP000183967"/>
    </source>
</evidence>
<dbReference type="EMBL" id="FQXO01000006">
    <property type="protein sequence ID" value="SHH24554.1"/>
    <property type="molecule type" value="Genomic_DNA"/>
</dbReference>
<keyword evidence="1" id="KW-0812">Transmembrane</keyword>
<dbReference type="Proteomes" id="UP000183967">
    <property type="component" value="Unassembled WGS sequence"/>
</dbReference>
<feature type="transmembrane region" description="Helical" evidence="1">
    <location>
        <begin position="9"/>
        <end position="30"/>
    </location>
</feature>
<dbReference type="AlphaFoldDB" id="A0A1M5RE61"/>
<organism evidence="2 3">
    <name type="scientific">Caloranaerobacter azorensis DSM 13643</name>
    <dbReference type="NCBI Taxonomy" id="1121264"/>
    <lineage>
        <taxon>Bacteria</taxon>
        <taxon>Bacillati</taxon>
        <taxon>Bacillota</taxon>
        <taxon>Tissierellia</taxon>
        <taxon>Tissierellales</taxon>
        <taxon>Thermohalobacteraceae</taxon>
        <taxon>Caloranaerobacter</taxon>
    </lineage>
</organism>